<dbReference type="Pfam" id="PF07586">
    <property type="entry name" value="HXXSHH"/>
    <property type="match status" value="1"/>
</dbReference>
<gene>
    <name evidence="1" type="ORF">PPSIR1_37584</name>
</gene>
<proteinExistence type="predicted"/>
<dbReference type="InterPro" id="IPR011447">
    <property type="entry name" value="DUF1552"/>
</dbReference>
<dbReference type="eggNOG" id="COG2960">
    <property type="taxonomic scope" value="Bacteria"/>
</dbReference>
<comment type="caution">
    <text evidence="1">The sequence shown here is derived from an EMBL/GenBank/DDBJ whole genome shotgun (WGS) entry which is preliminary data.</text>
</comment>
<reference evidence="1 2" key="1">
    <citation type="submission" date="2007-06" db="EMBL/GenBank/DDBJ databases">
        <authorList>
            <person name="Shimkets L."/>
            <person name="Ferriera S."/>
            <person name="Johnson J."/>
            <person name="Kravitz S."/>
            <person name="Beeson K."/>
            <person name="Sutton G."/>
            <person name="Rogers Y.-H."/>
            <person name="Friedman R."/>
            <person name="Frazier M."/>
            <person name="Venter J.C."/>
        </authorList>
    </citation>
    <scope>NUCLEOTIDE SEQUENCE [LARGE SCALE GENOMIC DNA]</scope>
    <source>
        <strain evidence="1 2">SIR-1</strain>
    </source>
</reference>
<dbReference type="InterPro" id="IPR006311">
    <property type="entry name" value="TAT_signal"/>
</dbReference>
<accession>A6GB42</accession>
<dbReference type="RefSeq" id="WP_006973933.1">
    <property type="nucleotide sequence ID" value="NZ_ABCS01000055.1"/>
</dbReference>
<dbReference type="PROSITE" id="PS51318">
    <property type="entry name" value="TAT"/>
    <property type="match status" value="1"/>
</dbReference>
<dbReference type="STRING" id="391625.PPSIR1_37584"/>
<protein>
    <submittedName>
        <fullName evidence="1">Tat (Twin-arginine translocation) pathway signal sequence domain protein</fullName>
    </submittedName>
</protein>
<organism evidence="1 2">
    <name type="scientific">Plesiocystis pacifica SIR-1</name>
    <dbReference type="NCBI Taxonomy" id="391625"/>
    <lineage>
        <taxon>Bacteria</taxon>
        <taxon>Pseudomonadati</taxon>
        <taxon>Myxococcota</taxon>
        <taxon>Polyangia</taxon>
        <taxon>Nannocystales</taxon>
        <taxon>Nannocystaceae</taxon>
        <taxon>Plesiocystis</taxon>
    </lineage>
</organism>
<dbReference type="Proteomes" id="UP000005801">
    <property type="component" value="Unassembled WGS sequence"/>
</dbReference>
<keyword evidence="2" id="KW-1185">Reference proteome</keyword>
<dbReference type="OrthoDB" id="5482270at2"/>
<evidence type="ECO:0000313" key="2">
    <source>
        <dbReference type="Proteomes" id="UP000005801"/>
    </source>
</evidence>
<dbReference type="AlphaFoldDB" id="A6GB42"/>
<evidence type="ECO:0000313" key="1">
    <source>
        <dbReference type="EMBL" id="EDM76924.1"/>
    </source>
</evidence>
<dbReference type="EMBL" id="ABCS01000055">
    <property type="protein sequence ID" value="EDM76924.1"/>
    <property type="molecule type" value="Genomic_DNA"/>
</dbReference>
<sequence>MTALLDLLKRRARHQGHNSRGQTTRRAFLAGLGGVAVGLPFLEALAPRPARANSGDIEPFAIFFRQANGVACAQSTEFGDEPESFWPTALGALTPETVAGRSLDELTGHLSRLLVVRNVNMEAFDFADGHARGALQGLTAQGPVVPGVGGDSEANGESIDHRIGRELNPEGRDSLVLYAGMSGGWLGGPCIAYRGPNNRRAALHDPMLAYQTMMGLDGDQLEELIARQSSVNDMVKDQLDTLMSSPKLSSNDLQRLELHFDSIRELENNLGCNFAEDELAMLAGLSAGYESNIGDEVLAAVRAHMHVAALAVACGYTRSVSIQVGSGNDGSTRYRNLDDDSLMENFHYVSHRRASHDSSGDPIPNADKLHAMVDRQFAQTFNYLVDRLAAYELPNAESLVDCGTCVWYNDNGSGPGHSRRGIPMIIAGSAGGFLRQGECIELHEGDNVANHAAVLNTLGSAAGLRTPSDELISDFGDASLDRQPLTAMMA</sequence>
<name>A6GB42_9BACT</name>